<keyword evidence="3" id="KW-0732">Signal</keyword>
<protein>
    <recommendedName>
        <fullName evidence="6">Sodefrin-like factor</fullName>
    </recommendedName>
</protein>
<accession>A0AAV6ZI86</accession>
<dbReference type="PANTHER" id="PTHR20914">
    <property type="entry name" value="LY6/PLAUR DOMAIN-CONTAINING PROTEIN 8"/>
    <property type="match status" value="1"/>
</dbReference>
<dbReference type="SUPFAM" id="SSF57302">
    <property type="entry name" value="Snake toxin-like"/>
    <property type="match status" value="1"/>
</dbReference>
<dbReference type="EMBL" id="WNYA01000330">
    <property type="protein sequence ID" value="KAG8548771.1"/>
    <property type="molecule type" value="Genomic_DNA"/>
</dbReference>
<dbReference type="InterPro" id="IPR050918">
    <property type="entry name" value="CNF-like_PLA2_Inhibitor"/>
</dbReference>
<comment type="caution">
    <text evidence="4">The sequence shown here is derived from an EMBL/GenBank/DDBJ whole genome shotgun (WGS) entry which is preliminary data.</text>
</comment>
<evidence type="ECO:0000256" key="2">
    <source>
        <dbReference type="ARBA" id="ARBA00022525"/>
    </source>
</evidence>
<proteinExistence type="predicted"/>
<name>A0AAV6ZI86_ENGPU</name>
<dbReference type="GO" id="GO:0005576">
    <property type="term" value="C:extracellular region"/>
    <property type="evidence" value="ECO:0007669"/>
    <property type="project" value="UniProtKB-SubCell"/>
</dbReference>
<evidence type="ECO:0000313" key="5">
    <source>
        <dbReference type="Proteomes" id="UP000824782"/>
    </source>
</evidence>
<dbReference type="PANTHER" id="PTHR20914:SF9">
    <property type="entry name" value="COILED, ISOFORM A"/>
    <property type="match status" value="1"/>
</dbReference>
<keyword evidence="5" id="KW-1185">Reference proteome</keyword>
<evidence type="ECO:0008006" key="6">
    <source>
        <dbReference type="Google" id="ProtNLM"/>
    </source>
</evidence>
<dbReference type="InterPro" id="IPR045860">
    <property type="entry name" value="Snake_toxin-like_sf"/>
</dbReference>
<organism evidence="4 5">
    <name type="scientific">Engystomops pustulosus</name>
    <name type="common">Tungara frog</name>
    <name type="synonym">Physalaemus pustulosus</name>
    <dbReference type="NCBI Taxonomy" id="76066"/>
    <lineage>
        <taxon>Eukaryota</taxon>
        <taxon>Metazoa</taxon>
        <taxon>Chordata</taxon>
        <taxon>Craniata</taxon>
        <taxon>Vertebrata</taxon>
        <taxon>Euteleostomi</taxon>
        <taxon>Amphibia</taxon>
        <taxon>Batrachia</taxon>
        <taxon>Anura</taxon>
        <taxon>Neobatrachia</taxon>
        <taxon>Hyloidea</taxon>
        <taxon>Leptodactylidae</taxon>
        <taxon>Leiuperinae</taxon>
        <taxon>Engystomops</taxon>
    </lineage>
</organism>
<feature type="signal peptide" evidence="3">
    <location>
        <begin position="1"/>
        <end position="20"/>
    </location>
</feature>
<evidence type="ECO:0000256" key="1">
    <source>
        <dbReference type="ARBA" id="ARBA00004613"/>
    </source>
</evidence>
<comment type="subcellular location">
    <subcellularLocation>
        <location evidence="1">Secreted</location>
    </subcellularLocation>
</comment>
<feature type="chain" id="PRO_5043944500" description="Sodefrin-like factor" evidence="3">
    <location>
        <begin position="21"/>
        <end position="189"/>
    </location>
</feature>
<evidence type="ECO:0000256" key="3">
    <source>
        <dbReference type="SAM" id="SignalP"/>
    </source>
</evidence>
<reference evidence="4" key="1">
    <citation type="thesis" date="2020" institute="ProQuest LLC" country="789 East Eisenhower Parkway, Ann Arbor, MI, USA">
        <title>Comparative Genomics and Chromosome Evolution.</title>
        <authorList>
            <person name="Mudd A.B."/>
        </authorList>
    </citation>
    <scope>NUCLEOTIDE SEQUENCE</scope>
    <source>
        <strain evidence="4">237g6f4</strain>
        <tissue evidence="4">Blood</tissue>
    </source>
</reference>
<keyword evidence="2" id="KW-0964">Secreted</keyword>
<dbReference type="Gene3D" id="2.10.60.10">
    <property type="entry name" value="CD59"/>
    <property type="match status" value="1"/>
</dbReference>
<dbReference type="Proteomes" id="UP000824782">
    <property type="component" value="Unassembled WGS sequence"/>
</dbReference>
<sequence>MTSLMGIISLLSALKATCDGLSCTQCESRTSTSCTGISVTCSPGYYCGSELSEIISGSGYTSIYSRRCTFQSLCDLKFSISTGHERSRSIALCCDTDYCSSTIPPMPPFNANPNGVVCASCDSIITPGCNTSETIQCNGDANICFHQFVKNGSTCENCWKRMCTRSLCDYFRHNRNCYDEQRELMLQRV</sequence>
<evidence type="ECO:0000313" key="4">
    <source>
        <dbReference type="EMBL" id="KAG8548771.1"/>
    </source>
</evidence>
<dbReference type="AlphaFoldDB" id="A0AAV6ZI86"/>
<gene>
    <name evidence="4" type="ORF">GDO81_024262</name>
</gene>